<proteinExistence type="inferred from homology"/>
<gene>
    <name evidence="4" type="ORF">ROHU_012898</name>
</gene>
<dbReference type="PANTHER" id="PTHR21331:SF2">
    <property type="entry name" value="BRCA1-ASSOCIATED ATM ACTIVATOR 1"/>
    <property type="match status" value="1"/>
</dbReference>
<evidence type="ECO:0000256" key="3">
    <source>
        <dbReference type="ARBA" id="ARBA00061308"/>
    </source>
</evidence>
<dbReference type="AlphaFoldDB" id="A0A498L9I8"/>
<dbReference type="InterPro" id="IPR038904">
    <property type="entry name" value="BRAT1"/>
</dbReference>
<evidence type="ECO:0000313" key="5">
    <source>
        <dbReference type="Proteomes" id="UP000290572"/>
    </source>
</evidence>
<dbReference type="Proteomes" id="UP000290572">
    <property type="component" value="Unassembled WGS sequence"/>
</dbReference>
<dbReference type="GO" id="GO:0006974">
    <property type="term" value="P:DNA damage response"/>
    <property type="evidence" value="ECO:0007669"/>
    <property type="project" value="InterPro"/>
</dbReference>
<accession>A0A498L9I8</accession>
<keyword evidence="5" id="KW-1185">Reference proteome</keyword>
<evidence type="ECO:0000256" key="2">
    <source>
        <dbReference type="ARBA" id="ARBA00022490"/>
    </source>
</evidence>
<evidence type="ECO:0000313" key="4">
    <source>
        <dbReference type="EMBL" id="RXN04892.1"/>
    </source>
</evidence>
<dbReference type="Gene3D" id="1.25.10.10">
    <property type="entry name" value="Leucine-rich Repeat Variant"/>
    <property type="match status" value="1"/>
</dbReference>
<name>A0A498L9I8_LABRO</name>
<dbReference type="EMBL" id="QBIY01013428">
    <property type="protein sequence ID" value="RXN04892.1"/>
    <property type="molecule type" value="Genomic_DNA"/>
</dbReference>
<evidence type="ECO:0000256" key="1">
    <source>
        <dbReference type="ARBA" id="ARBA00004496"/>
    </source>
</evidence>
<comment type="subcellular location">
    <subcellularLocation>
        <location evidence="1">Cytoplasm</location>
    </subcellularLocation>
</comment>
<dbReference type="InterPro" id="IPR016024">
    <property type="entry name" value="ARM-type_fold"/>
</dbReference>
<dbReference type="InterPro" id="IPR011989">
    <property type="entry name" value="ARM-like"/>
</dbReference>
<sequence length="634" mass="70176">MMDSDCLSLLPAVCLVLADPKQSPPDDTSLEKLLDWFKELHSHSNGQVLLQHQPCVLEFISSICTSKTTDPAILSFTLKLTGLLAATMQGFHLLEKGGLVVCVFKREAWCVCDLWEDASVRSGWLQGLLNMLNHQQALDFICGNGLIKLILQLQNDKSLFVSCLANQLLVHILNFLTSSNMTNKYLFEDISIHSITSSVVLLLRICSGHCPSSSQHIKAFTHLIGCCKVQRCGLDTLGALSVYEENMDLRKDIFGVLLDYLRSSDSHATVIKKTFQAIKRWIVVCSPFPDLLQFVSHDLFPVLEKRLCDLRWEVRDSTLEFITQLTAALNGNSGFTEALHTSGMVSVLLSSLADAEGYVRASAVAAVGEAVTASFHQTALVSNSNLLEEALVQMMTVLSEDTEGFPRRAVVKAFTSWLKGSHPVTALDSSLSSVLLLGGNDFDWEVKMHTLELAEVLMEKTLTCCPYAIQNFGSSKEKHFMQALSRLKDFGLLDLLLNSLFDCDRPVCEKACALLVKLRTITAETVDLDHSAFVLNVCGNRWGNEVQKRYFNKQQAKASVCVTNLVTGSGEGTDCDLYCIKDIGLPKILQILDLDDMQRMLTLSSDHVVNSPRSLMEDILSAAQQSEENIVDCY</sequence>
<dbReference type="SUPFAM" id="SSF48371">
    <property type="entry name" value="ARM repeat"/>
    <property type="match status" value="1"/>
</dbReference>
<protein>
    <submittedName>
        <fullName evidence="4">BRCA1-associated ATM activator 1-like protein</fullName>
    </submittedName>
</protein>
<reference evidence="4 5" key="1">
    <citation type="submission" date="2018-03" db="EMBL/GenBank/DDBJ databases">
        <title>Draft genome sequence of Rohu Carp (Labeo rohita).</title>
        <authorList>
            <person name="Das P."/>
            <person name="Kushwaha B."/>
            <person name="Joshi C.G."/>
            <person name="Kumar D."/>
            <person name="Nagpure N.S."/>
            <person name="Sahoo L."/>
            <person name="Das S.P."/>
            <person name="Bit A."/>
            <person name="Patnaik S."/>
            <person name="Meher P.K."/>
            <person name="Jayasankar P."/>
            <person name="Koringa P.G."/>
            <person name="Patel N.V."/>
            <person name="Hinsu A.T."/>
            <person name="Kumar R."/>
            <person name="Pandey M."/>
            <person name="Agarwal S."/>
            <person name="Srivastava S."/>
            <person name="Singh M."/>
            <person name="Iquebal M.A."/>
            <person name="Jaiswal S."/>
            <person name="Angadi U.B."/>
            <person name="Kumar N."/>
            <person name="Raza M."/>
            <person name="Shah T.M."/>
            <person name="Rai A."/>
            <person name="Jena J.K."/>
        </authorList>
    </citation>
    <scope>NUCLEOTIDE SEQUENCE [LARGE SCALE GENOMIC DNA]</scope>
    <source>
        <strain evidence="4">DASCIFA01</strain>
        <tissue evidence="4">Testis</tissue>
    </source>
</reference>
<comment type="caution">
    <text evidence="4">The sequence shown here is derived from an EMBL/GenBank/DDBJ whole genome shotgun (WGS) entry which is preliminary data.</text>
</comment>
<dbReference type="GO" id="GO:0005634">
    <property type="term" value="C:nucleus"/>
    <property type="evidence" value="ECO:0007669"/>
    <property type="project" value="TreeGrafter"/>
</dbReference>
<dbReference type="STRING" id="84645.A0A498L9I8"/>
<organism evidence="4 5">
    <name type="scientific">Labeo rohita</name>
    <name type="common">Indian major carp</name>
    <name type="synonym">Cyprinus rohita</name>
    <dbReference type="NCBI Taxonomy" id="84645"/>
    <lineage>
        <taxon>Eukaryota</taxon>
        <taxon>Metazoa</taxon>
        <taxon>Chordata</taxon>
        <taxon>Craniata</taxon>
        <taxon>Vertebrata</taxon>
        <taxon>Euteleostomi</taxon>
        <taxon>Actinopterygii</taxon>
        <taxon>Neopterygii</taxon>
        <taxon>Teleostei</taxon>
        <taxon>Ostariophysi</taxon>
        <taxon>Cypriniformes</taxon>
        <taxon>Cyprinidae</taxon>
        <taxon>Labeoninae</taxon>
        <taxon>Labeonini</taxon>
        <taxon>Labeo</taxon>
    </lineage>
</organism>
<dbReference type="GO" id="GO:0008283">
    <property type="term" value="P:cell population proliferation"/>
    <property type="evidence" value="ECO:0007669"/>
    <property type="project" value="InterPro"/>
</dbReference>
<keyword evidence="2" id="KW-0963">Cytoplasm</keyword>
<dbReference type="PANTHER" id="PTHR21331">
    <property type="entry name" value="BRCA1-ASSOCIATED ATM ACTIVATOR 1"/>
    <property type="match status" value="1"/>
</dbReference>
<dbReference type="GO" id="GO:0005737">
    <property type="term" value="C:cytoplasm"/>
    <property type="evidence" value="ECO:0007669"/>
    <property type="project" value="UniProtKB-SubCell"/>
</dbReference>
<comment type="similarity">
    <text evidence="3">Belongs to the BRAT1 family.</text>
</comment>